<dbReference type="EC" id="4.98.1.1" evidence="9 10"/>
<evidence type="ECO:0000256" key="4">
    <source>
        <dbReference type="ARBA" id="ARBA00023004"/>
    </source>
</evidence>
<organism evidence="11 12">
    <name type="scientific">Mariprofundus erugo</name>
    <dbReference type="NCBI Taxonomy" id="2528639"/>
    <lineage>
        <taxon>Bacteria</taxon>
        <taxon>Pseudomonadati</taxon>
        <taxon>Pseudomonadota</taxon>
        <taxon>Candidatius Mariprofundia</taxon>
        <taxon>Mariprofundales</taxon>
        <taxon>Mariprofundaceae</taxon>
        <taxon>Mariprofundus</taxon>
    </lineage>
</organism>
<reference evidence="11 12" key="1">
    <citation type="journal article" date="2019" name="Appl. Environ. Microbiol.">
        <title>Environmental Evidence and Genomic Insight of Iron-oxidizing Bacteria Preference Towards More Corrosion Resistant Stainless Steel at Higher Salinities.</title>
        <authorList>
            <person name="Garrison C.E."/>
            <person name="Price K.A."/>
            <person name="Field E.K."/>
        </authorList>
    </citation>
    <scope>NUCLEOTIDE SEQUENCE [LARGE SCALE GENOMIC DNA]</scope>
    <source>
        <strain evidence="11 12">P3</strain>
    </source>
</reference>
<keyword evidence="2 9" id="KW-0963">Cytoplasm</keyword>
<dbReference type="OrthoDB" id="5289082at2"/>
<comment type="similarity">
    <text evidence="1 9 10">Belongs to the ferrochelatase family.</text>
</comment>
<dbReference type="RefSeq" id="WP_138239378.1">
    <property type="nucleotide sequence ID" value="NZ_VBRY01000007.1"/>
</dbReference>
<evidence type="ECO:0000256" key="8">
    <source>
        <dbReference type="ARBA" id="ARBA00024536"/>
    </source>
</evidence>
<dbReference type="Pfam" id="PF00762">
    <property type="entry name" value="Ferrochelatase"/>
    <property type="match status" value="1"/>
</dbReference>
<keyword evidence="7 9" id="KW-0627">Porphyrin biosynthesis</keyword>
<dbReference type="Gene3D" id="3.40.50.1400">
    <property type="match status" value="2"/>
</dbReference>
<dbReference type="InterPro" id="IPR033644">
    <property type="entry name" value="Ferrochelatase_C"/>
</dbReference>
<keyword evidence="6 9" id="KW-0456">Lyase</keyword>
<dbReference type="GO" id="GO:0005737">
    <property type="term" value="C:cytoplasm"/>
    <property type="evidence" value="ECO:0007669"/>
    <property type="project" value="UniProtKB-SubCell"/>
</dbReference>
<evidence type="ECO:0000256" key="2">
    <source>
        <dbReference type="ARBA" id="ARBA00022490"/>
    </source>
</evidence>
<feature type="binding site" evidence="9">
    <location>
        <position position="210"/>
    </location>
    <ligand>
        <name>Fe(2+)</name>
        <dbReference type="ChEBI" id="CHEBI:29033"/>
    </ligand>
</feature>
<dbReference type="NCBIfam" id="TIGR00109">
    <property type="entry name" value="hemH"/>
    <property type="match status" value="1"/>
</dbReference>
<comment type="function">
    <text evidence="9 10">Catalyzes the ferrous insertion into protoporphyrin IX.</text>
</comment>
<accession>A0A5R9GMU4</accession>
<dbReference type="SUPFAM" id="SSF53800">
    <property type="entry name" value="Chelatase"/>
    <property type="match status" value="1"/>
</dbReference>
<dbReference type="FunFam" id="3.40.50.1400:FF:000002">
    <property type="entry name" value="Ferrochelatase"/>
    <property type="match status" value="1"/>
</dbReference>
<keyword evidence="5 9" id="KW-0350">Heme biosynthesis</keyword>
<comment type="catalytic activity">
    <reaction evidence="8">
        <text>Fe-coproporphyrin III + 2 H(+) = coproporphyrin III + Fe(2+)</text>
        <dbReference type="Rhea" id="RHEA:49572"/>
        <dbReference type="ChEBI" id="CHEBI:15378"/>
        <dbReference type="ChEBI" id="CHEBI:29033"/>
        <dbReference type="ChEBI" id="CHEBI:68438"/>
        <dbReference type="ChEBI" id="CHEBI:131725"/>
        <dbReference type="EC" id="4.99.1.9"/>
    </reaction>
    <physiologicalReaction direction="right-to-left" evidence="8">
        <dbReference type="Rhea" id="RHEA:49574"/>
    </physiologicalReaction>
</comment>
<dbReference type="UniPathway" id="UPA00252">
    <property type="reaction ID" value="UER00325"/>
</dbReference>
<comment type="subcellular location">
    <subcellularLocation>
        <location evidence="9 10">Cytoplasm</location>
    </subcellularLocation>
</comment>
<comment type="catalytic activity">
    <reaction evidence="9 10">
        <text>heme b + 2 H(+) = protoporphyrin IX + Fe(2+)</text>
        <dbReference type="Rhea" id="RHEA:22584"/>
        <dbReference type="ChEBI" id="CHEBI:15378"/>
        <dbReference type="ChEBI" id="CHEBI:29033"/>
        <dbReference type="ChEBI" id="CHEBI:57306"/>
        <dbReference type="ChEBI" id="CHEBI:60344"/>
        <dbReference type="EC" id="4.98.1.1"/>
    </reaction>
</comment>
<keyword evidence="3 9" id="KW-0479">Metal-binding</keyword>
<dbReference type="GO" id="GO:0004325">
    <property type="term" value="F:ferrochelatase activity"/>
    <property type="evidence" value="ECO:0007669"/>
    <property type="project" value="UniProtKB-UniRule"/>
</dbReference>
<evidence type="ECO:0000256" key="1">
    <source>
        <dbReference type="ARBA" id="ARBA00007718"/>
    </source>
</evidence>
<sequence>MPYSAQSNFDHNSRPKTGILLTNLGTPDAPTTKALRTYLKEFLSDPRVVEQPRWLWWLILNGIILNVRPAKSAAAYRSVWSEDGSPLMAISRRQRDKIAVLLQQRLGDDIHVELAMRYGNPSIRSGLESLREKGCRKLFVLPLYPQYSATTTASTFDAISDVMNSWRRIPALHFIDSYHDHPAYIDALAASVQTYWQQHGQPERLLVSFHGIPERYFRAGDPYPCHCRKTVRLLREKLGLNEEQVQLSFQSRFGREPWMQPYTDETLKQWGKEGVNSVDVICPGFAADCLETLEEIAVENRDYFLEAGGHQFRYIPALNDSDAHIEALARLLITAINGR</sequence>
<keyword evidence="4 9" id="KW-0408">Iron</keyword>
<dbReference type="PANTHER" id="PTHR11108:SF1">
    <property type="entry name" value="FERROCHELATASE, MITOCHONDRIAL"/>
    <property type="match status" value="1"/>
</dbReference>
<feature type="binding site" evidence="9">
    <location>
        <position position="291"/>
    </location>
    <ligand>
        <name>Fe(2+)</name>
        <dbReference type="ChEBI" id="CHEBI:29033"/>
    </ligand>
</feature>
<name>A0A5R9GMU4_9PROT</name>
<dbReference type="GO" id="GO:0046872">
    <property type="term" value="F:metal ion binding"/>
    <property type="evidence" value="ECO:0007669"/>
    <property type="project" value="UniProtKB-KW"/>
</dbReference>
<evidence type="ECO:0000256" key="9">
    <source>
        <dbReference type="HAMAP-Rule" id="MF_00323"/>
    </source>
</evidence>
<dbReference type="EMBL" id="VBRY01000007">
    <property type="protein sequence ID" value="TLS66988.1"/>
    <property type="molecule type" value="Genomic_DNA"/>
</dbReference>
<evidence type="ECO:0000313" key="11">
    <source>
        <dbReference type="EMBL" id="TLS66988.1"/>
    </source>
</evidence>
<dbReference type="InterPro" id="IPR019772">
    <property type="entry name" value="Ferrochelatase_AS"/>
</dbReference>
<evidence type="ECO:0000256" key="3">
    <source>
        <dbReference type="ARBA" id="ARBA00022723"/>
    </source>
</evidence>
<dbReference type="Proteomes" id="UP000306585">
    <property type="component" value="Unassembled WGS sequence"/>
</dbReference>
<evidence type="ECO:0000313" key="12">
    <source>
        <dbReference type="Proteomes" id="UP000306585"/>
    </source>
</evidence>
<dbReference type="CDD" id="cd00419">
    <property type="entry name" value="Ferrochelatase_C"/>
    <property type="match status" value="1"/>
</dbReference>
<evidence type="ECO:0000256" key="7">
    <source>
        <dbReference type="ARBA" id="ARBA00023244"/>
    </source>
</evidence>
<protein>
    <recommendedName>
        <fullName evidence="9 10">Ferrochelatase</fullName>
        <ecNumber evidence="9 10">4.98.1.1</ecNumber>
    </recommendedName>
    <alternativeName>
        <fullName evidence="9">Heme synthase</fullName>
    </alternativeName>
    <alternativeName>
        <fullName evidence="9">Protoheme ferro-lyase</fullName>
    </alternativeName>
</protein>
<evidence type="ECO:0000256" key="10">
    <source>
        <dbReference type="RuleBase" id="RU000607"/>
    </source>
</evidence>
<dbReference type="HAMAP" id="MF_00323">
    <property type="entry name" value="Ferrochelatase"/>
    <property type="match status" value="1"/>
</dbReference>
<gene>
    <name evidence="9" type="primary">hemH</name>
    <name evidence="11" type="ORF">FEF65_08495</name>
</gene>
<keyword evidence="12" id="KW-1185">Reference proteome</keyword>
<dbReference type="InterPro" id="IPR033659">
    <property type="entry name" value="Ferrochelatase_N"/>
</dbReference>
<comment type="caution">
    <text evidence="11">The sequence shown here is derived from an EMBL/GenBank/DDBJ whole genome shotgun (WGS) entry which is preliminary data.</text>
</comment>
<comment type="pathway">
    <text evidence="9 10">Porphyrin-containing compound metabolism; protoheme biosynthesis; protoheme from protoporphyrin-IX: step 1/1.</text>
</comment>
<evidence type="ECO:0000256" key="6">
    <source>
        <dbReference type="ARBA" id="ARBA00023239"/>
    </source>
</evidence>
<dbReference type="PANTHER" id="PTHR11108">
    <property type="entry name" value="FERROCHELATASE"/>
    <property type="match status" value="1"/>
</dbReference>
<evidence type="ECO:0000256" key="5">
    <source>
        <dbReference type="ARBA" id="ARBA00023133"/>
    </source>
</evidence>
<dbReference type="GO" id="GO:0006783">
    <property type="term" value="P:heme biosynthetic process"/>
    <property type="evidence" value="ECO:0007669"/>
    <property type="project" value="UniProtKB-UniRule"/>
</dbReference>
<dbReference type="AlphaFoldDB" id="A0A5R9GMU4"/>
<proteinExistence type="inferred from homology"/>
<dbReference type="InterPro" id="IPR001015">
    <property type="entry name" value="Ferrochelatase"/>
</dbReference>
<dbReference type="CDD" id="cd03411">
    <property type="entry name" value="Ferrochelatase_N"/>
    <property type="match status" value="1"/>
</dbReference>
<dbReference type="PROSITE" id="PS00534">
    <property type="entry name" value="FERROCHELATASE"/>
    <property type="match status" value="1"/>
</dbReference>